<evidence type="ECO:0000256" key="8">
    <source>
        <dbReference type="ARBA" id="ARBA00023303"/>
    </source>
</evidence>
<evidence type="ECO:0000256" key="6">
    <source>
        <dbReference type="ARBA" id="ARBA00023136"/>
    </source>
</evidence>
<evidence type="ECO:0000256" key="7">
    <source>
        <dbReference type="ARBA" id="ARBA00023180"/>
    </source>
</evidence>
<keyword evidence="7" id="KW-0325">Glycoprotein</keyword>
<evidence type="ECO:0000256" key="5">
    <source>
        <dbReference type="ARBA" id="ARBA00023065"/>
    </source>
</evidence>
<protein>
    <submittedName>
        <fullName evidence="10">Uncharacterized protein</fullName>
    </submittedName>
</protein>
<keyword evidence="2" id="KW-0813">Transport</keyword>
<dbReference type="Proteomes" id="UP001208570">
    <property type="component" value="Unassembled WGS sequence"/>
</dbReference>
<gene>
    <name evidence="10" type="ORF">LSH36_997g02000</name>
</gene>
<proteinExistence type="predicted"/>
<evidence type="ECO:0000313" key="11">
    <source>
        <dbReference type="Proteomes" id="UP001208570"/>
    </source>
</evidence>
<dbReference type="GO" id="GO:0015269">
    <property type="term" value="F:calcium-activated potassium channel activity"/>
    <property type="evidence" value="ECO:0007669"/>
    <property type="project" value="InterPro"/>
</dbReference>
<evidence type="ECO:0000256" key="2">
    <source>
        <dbReference type="ARBA" id="ARBA00022448"/>
    </source>
</evidence>
<comment type="subcellular location">
    <subcellularLocation>
        <location evidence="1">Membrane</location>
        <topology evidence="1">Multi-pass membrane protein</topology>
    </subcellularLocation>
</comment>
<keyword evidence="3 9" id="KW-0812">Transmembrane</keyword>
<feature type="transmembrane region" description="Helical" evidence="9">
    <location>
        <begin position="181"/>
        <end position="202"/>
    </location>
</feature>
<dbReference type="AlphaFoldDB" id="A0AAD9MSD5"/>
<dbReference type="PANTHER" id="PTHR10258">
    <property type="entry name" value="CALCIUM-ACTIVATED POTASSIUM CHANNEL SUBUNIT BETA"/>
    <property type="match status" value="1"/>
</dbReference>
<keyword evidence="8" id="KW-0407">Ion channel</keyword>
<organism evidence="10 11">
    <name type="scientific">Paralvinella palmiformis</name>
    <dbReference type="NCBI Taxonomy" id="53620"/>
    <lineage>
        <taxon>Eukaryota</taxon>
        <taxon>Metazoa</taxon>
        <taxon>Spiralia</taxon>
        <taxon>Lophotrochozoa</taxon>
        <taxon>Annelida</taxon>
        <taxon>Polychaeta</taxon>
        <taxon>Sedentaria</taxon>
        <taxon>Canalipalpata</taxon>
        <taxon>Terebellida</taxon>
        <taxon>Terebelliformia</taxon>
        <taxon>Alvinellidae</taxon>
        <taxon>Paralvinella</taxon>
    </lineage>
</organism>
<keyword evidence="4 9" id="KW-1133">Transmembrane helix</keyword>
<dbReference type="Pfam" id="PF03185">
    <property type="entry name" value="CaKB"/>
    <property type="match status" value="1"/>
</dbReference>
<dbReference type="GO" id="GO:0015459">
    <property type="term" value="F:potassium channel regulator activity"/>
    <property type="evidence" value="ECO:0007669"/>
    <property type="project" value="TreeGrafter"/>
</dbReference>
<reference evidence="10" key="1">
    <citation type="journal article" date="2023" name="Mol. Biol. Evol.">
        <title>Third-Generation Sequencing Reveals the Adaptive Role of the Epigenome in Three Deep-Sea Polychaetes.</title>
        <authorList>
            <person name="Perez M."/>
            <person name="Aroh O."/>
            <person name="Sun Y."/>
            <person name="Lan Y."/>
            <person name="Juniper S.K."/>
            <person name="Young C.R."/>
            <person name="Angers B."/>
            <person name="Qian P.Y."/>
        </authorList>
    </citation>
    <scope>NUCLEOTIDE SEQUENCE</scope>
    <source>
        <strain evidence="10">P08H-3</strain>
    </source>
</reference>
<keyword evidence="5" id="KW-0406">Ion transport</keyword>
<evidence type="ECO:0000256" key="1">
    <source>
        <dbReference type="ARBA" id="ARBA00004141"/>
    </source>
</evidence>
<evidence type="ECO:0000313" key="10">
    <source>
        <dbReference type="EMBL" id="KAK2142091.1"/>
    </source>
</evidence>
<sequence length="231" mass="26204">MKRRLTCSVKYFCLGAFLIFLGSVLLCGLGFTVVLPHEATRDWPAVTCHVVNSIFSARICSCEHQERDVADTRQCLDSYPCLHIRVTYNVNTASGNQIGFNSTTIAANDITASNDKTSLEMHNLSQNQTITGSLYRSWADEFFKTRLWGYPGQTFPCYYDPEDVTQAILERTPMPQMIHAILWPSVFLVTGILIWFCLWIGCWEVDMEKYSQPSIDRSKGTKQHGIKLIVS</sequence>
<name>A0AAD9MSD5_9ANNE</name>
<comment type="caution">
    <text evidence="10">The sequence shown here is derived from an EMBL/GenBank/DDBJ whole genome shotgun (WGS) entry which is preliminary data.</text>
</comment>
<dbReference type="GO" id="GO:0005513">
    <property type="term" value="P:detection of calcium ion"/>
    <property type="evidence" value="ECO:0007669"/>
    <property type="project" value="TreeGrafter"/>
</dbReference>
<keyword evidence="11" id="KW-1185">Reference proteome</keyword>
<dbReference type="InterPro" id="IPR003930">
    <property type="entry name" value="K_chnl_Ca-activ_BK_bsu"/>
</dbReference>
<evidence type="ECO:0000256" key="4">
    <source>
        <dbReference type="ARBA" id="ARBA00022989"/>
    </source>
</evidence>
<dbReference type="GO" id="GO:0008076">
    <property type="term" value="C:voltage-gated potassium channel complex"/>
    <property type="evidence" value="ECO:0007669"/>
    <property type="project" value="TreeGrafter"/>
</dbReference>
<dbReference type="EMBL" id="JAODUP010000997">
    <property type="protein sequence ID" value="KAK2142091.1"/>
    <property type="molecule type" value="Genomic_DNA"/>
</dbReference>
<evidence type="ECO:0000256" key="3">
    <source>
        <dbReference type="ARBA" id="ARBA00022692"/>
    </source>
</evidence>
<accession>A0AAD9MSD5</accession>
<dbReference type="PANTHER" id="PTHR10258:SF8">
    <property type="entry name" value="CALCIUM-ACTIVATED POTASSIUM CHANNEL BK ALPHA SUBUNIT DOMAIN-CONTAINING PROTEIN"/>
    <property type="match status" value="1"/>
</dbReference>
<feature type="transmembrane region" description="Helical" evidence="9">
    <location>
        <begin position="12"/>
        <end position="35"/>
    </location>
</feature>
<evidence type="ECO:0000256" key="9">
    <source>
        <dbReference type="SAM" id="Phobius"/>
    </source>
</evidence>
<keyword evidence="6 9" id="KW-0472">Membrane</keyword>